<dbReference type="InterPro" id="IPR036113">
    <property type="entry name" value="Asp/Glu-ADT_sf_sub_c"/>
</dbReference>
<dbReference type="InterPro" id="IPR003837">
    <property type="entry name" value="GatC"/>
</dbReference>
<dbReference type="GO" id="GO:0070681">
    <property type="term" value="P:glutaminyl-tRNAGln biosynthesis via transamidation"/>
    <property type="evidence" value="ECO:0007669"/>
    <property type="project" value="TreeGrafter"/>
</dbReference>
<dbReference type="Gene3D" id="1.10.20.60">
    <property type="entry name" value="Glu-tRNAGln amidotransferase C subunit, N-terminal domain"/>
    <property type="match status" value="1"/>
</dbReference>
<protein>
    <submittedName>
        <fullName evidence="1">Uncharacterized protein</fullName>
    </submittedName>
</protein>
<dbReference type="AlphaFoldDB" id="A0A381TQF6"/>
<gene>
    <name evidence="1" type="ORF">METZ01_LOCUS70888</name>
</gene>
<sequence length="95" mass="10221">MADNDFDIQYVANLARIALSPEQEARLAAQLGDILGYVKKLEELDVTGVDPMAHAVPLANVLRTDEVQPSIPQEAALANAPKQANGLFVVPKIVE</sequence>
<accession>A0A381TQF6</accession>
<evidence type="ECO:0000313" key="1">
    <source>
        <dbReference type="EMBL" id="SVA18034.1"/>
    </source>
</evidence>
<reference evidence="1" key="1">
    <citation type="submission" date="2018-05" db="EMBL/GenBank/DDBJ databases">
        <authorList>
            <person name="Lanie J.A."/>
            <person name="Ng W.-L."/>
            <person name="Kazmierczak K.M."/>
            <person name="Andrzejewski T.M."/>
            <person name="Davidsen T.M."/>
            <person name="Wayne K.J."/>
            <person name="Tettelin H."/>
            <person name="Glass J.I."/>
            <person name="Rusch D."/>
            <person name="Podicherti R."/>
            <person name="Tsui H.-C.T."/>
            <person name="Winkler M.E."/>
        </authorList>
    </citation>
    <scope>NUCLEOTIDE SEQUENCE</scope>
</reference>
<dbReference type="EMBL" id="UINC01004953">
    <property type="protein sequence ID" value="SVA18034.1"/>
    <property type="molecule type" value="Genomic_DNA"/>
</dbReference>
<dbReference type="GO" id="GO:0006450">
    <property type="term" value="P:regulation of translational fidelity"/>
    <property type="evidence" value="ECO:0007669"/>
    <property type="project" value="InterPro"/>
</dbReference>
<dbReference type="HAMAP" id="MF_00122">
    <property type="entry name" value="GatC"/>
    <property type="match status" value="1"/>
</dbReference>
<proteinExistence type="inferred from homology"/>
<dbReference type="PANTHER" id="PTHR15004">
    <property type="entry name" value="GLUTAMYL-TRNA(GLN) AMIDOTRANSFERASE SUBUNIT C, MITOCHONDRIAL"/>
    <property type="match status" value="1"/>
</dbReference>
<dbReference type="SUPFAM" id="SSF141000">
    <property type="entry name" value="Glu-tRNAGln amidotransferase C subunit"/>
    <property type="match status" value="1"/>
</dbReference>
<dbReference type="NCBIfam" id="TIGR00135">
    <property type="entry name" value="gatC"/>
    <property type="match status" value="1"/>
</dbReference>
<name>A0A381TQF6_9ZZZZ</name>
<dbReference type="Pfam" id="PF02686">
    <property type="entry name" value="GatC"/>
    <property type="match status" value="1"/>
</dbReference>
<dbReference type="PANTHER" id="PTHR15004:SF0">
    <property type="entry name" value="GLUTAMYL-TRNA(GLN) AMIDOTRANSFERASE SUBUNIT C, MITOCHONDRIAL"/>
    <property type="match status" value="1"/>
</dbReference>
<organism evidence="1">
    <name type="scientific">marine metagenome</name>
    <dbReference type="NCBI Taxonomy" id="408172"/>
    <lineage>
        <taxon>unclassified sequences</taxon>
        <taxon>metagenomes</taxon>
        <taxon>ecological metagenomes</taxon>
    </lineage>
</organism>